<dbReference type="HOGENOM" id="CLU_023205_19_3_1"/>
<dbReference type="AlphaFoldDB" id="A0A0D0CBW0"/>
<organism evidence="5 6">
    <name type="scientific">Collybiopsis luxurians FD-317 M1</name>
    <dbReference type="NCBI Taxonomy" id="944289"/>
    <lineage>
        <taxon>Eukaryota</taxon>
        <taxon>Fungi</taxon>
        <taxon>Dikarya</taxon>
        <taxon>Basidiomycota</taxon>
        <taxon>Agaricomycotina</taxon>
        <taxon>Agaricomycetes</taxon>
        <taxon>Agaricomycetidae</taxon>
        <taxon>Agaricales</taxon>
        <taxon>Marasmiineae</taxon>
        <taxon>Omphalotaceae</taxon>
        <taxon>Collybiopsis</taxon>
        <taxon>Collybiopsis luxurians</taxon>
    </lineage>
</organism>
<reference evidence="5 6" key="1">
    <citation type="submission" date="2014-04" db="EMBL/GenBank/DDBJ databases">
        <title>Evolutionary Origins and Diversification of the Mycorrhizal Mutualists.</title>
        <authorList>
            <consortium name="DOE Joint Genome Institute"/>
            <consortium name="Mycorrhizal Genomics Consortium"/>
            <person name="Kohler A."/>
            <person name="Kuo A."/>
            <person name="Nagy L.G."/>
            <person name="Floudas D."/>
            <person name="Copeland A."/>
            <person name="Barry K.W."/>
            <person name="Cichocki N."/>
            <person name="Veneault-Fourrey C."/>
            <person name="LaButti K."/>
            <person name="Lindquist E.A."/>
            <person name="Lipzen A."/>
            <person name="Lundell T."/>
            <person name="Morin E."/>
            <person name="Murat C."/>
            <person name="Riley R."/>
            <person name="Ohm R."/>
            <person name="Sun H."/>
            <person name="Tunlid A."/>
            <person name="Henrissat B."/>
            <person name="Grigoriev I.V."/>
            <person name="Hibbett D.S."/>
            <person name="Martin F."/>
        </authorList>
    </citation>
    <scope>NUCLEOTIDE SEQUENCE [LARGE SCALE GENOMIC DNA]</scope>
    <source>
        <strain evidence="5 6">FD-317 M1</strain>
    </source>
</reference>
<dbReference type="SUPFAM" id="SSF51430">
    <property type="entry name" value="NAD(P)-linked oxidoreductase"/>
    <property type="match status" value="1"/>
</dbReference>
<dbReference type="InterPro" id="IPR023210">
    <property type="entry name" value="NADP_OxRdtase_dom"/>
</dbReference>
<keyword evidence="3" id="KW-0560">Oxidoreductase</keyword>
<dbReference type="PANTHER" id="PTHR43827:SF3">
    <property type="entry name" value="NADP-DEPENDENT OXIDOREDUCTASE DOMAIN-CONTAINING PROTEIN"/>
    <property type="match status" value="1"/>
</dbReference>
<dbReference type="EMBL" id="KN834843">
    <property type="protein sequence ID" value="KIK52398.1"/>
    <property type="molecule type" value="Genomic_DNA"/>
</dbReference>
<dbReference type="OrthoDB" id="416253at2759"/>
<sequence>MTNFTVPAPKLNTGAVIPGVALGCAVGFTEEDIIGSKAWFLTAIKAGYRFFDTAQVYGTEQTLGDAIRESGIRREEVTVLTKLA</sequence>
<evidence type="ECO:0000259" key="4">
    <source>
        <dbReference type="Pfam" id="PF00248"/>
    </source>
</evidence>
<proteinExistence type="inferred from homology"/>
<evidence type="ECO:0000313" key="6">
    <source>
        <dbReference type="Proteomes" id="UP000053593"/>
    </source>
</evidence>
<protein>
    <recommendedName>
        <fullName evidence="4">NADP-dependent oxidoreductase domain-containing protein</fullName>
    </recommendedName>
</protein>
<dbReference type="Gene3D" id="3.20.20.100">
    <property type="entry name" value="NADP-dependent oxidoreductase domain"/>
    <property type="match status" value="1"/>
</dbReference>
<keyword evidence="6" id="KW-1185">Reference proteome</keyword>
<dbReference type="PANTHER" id="PTHR43827">
    <property type="entry name" value="2,5-DIKETO-D-GLUCONIC ACID REDUCTASE"/>
    <property type="match status" value="1"/>
</dbReference>
<comment type="similarity">
    <text evidence="1">Belongs to the aldo/keto reductase family.</text>
</comment>
<dbReference type="Proteomes" id="UP000053593">
    <property type="component" value="Unassembled WGS sequence"/>
</dbReference>
<dbReference type="GO" id="GO:0016616">
    <property type="term" value="F:oxidoreductase activity, acting on the CH-OH group of donors, NAD or NADP as acceptor"/>
    <property type="evidence" value="ECO:0007669"/>
    <property type="project" value="UniProtKB-ARBA"/>
</dbReference>
<accession>A0A0D0CBW0</accession>
<dbReference type="InterPro" id="IPR020471">
    <property type="entry name" value="AKR"/>
</dbReference>
<evidence type="ECO:0000313" key="5">
    <source>
        <dbReference type="EMBL" id="KIK52398.1"/>
    </source>
</evidence>
<keyword evidence="2" id="KW-0521">NADP</keyword>
<dbReference type="Pfam" id="PF00248">
    <property type="entry name" value="Aldo_ket_red"/>
    <property type="match status" value="1"/>
</dbReference>
<name>A0A0D0CBW0_9AGAR</name>
<evidence type="ECO:0000256" key="3">
    <source>
        <dbReference type="ARBA" id="ARBA00023002"/>
    </source>
</evidence>
<evidence type="ECO:0000256" key="2">
    <source>
        <dbReference type="ARBA" id="ARBA00022857"/>
    </source>
</evidence>
<dbReference type="InterPro" id="IPR036812">
    <property type="entry name" value="NAD(P)_OxRdtase_dom_sf"/>
</dbReference>
<gene>
    <name evidence="5" type="ORF">GYMLUDRAFT_251228</name>
</gene>
<evidence type="ECO:0000256" key="1">
    <source>
        <dbReference type="ARBA" id="ARBA00007905"/>
    </source>
</evidence>
<feature type="domain" description="NADP-dependent oxidoreductase" evidence="4">
    <location>
        <begin position="42"/>
        <end position="83"/>
    </location>
</feature>